<dbReference type="GO" id="GO:0042128">
    <property type="term" value="P:nitrate assimilation"/>
    <property type="evidence" value="ECO:0007669"/>
    <property type="project" value="UniProtKB-KW"/>
</dbReference>
<dbReference type="SMART" id="SM01117">
    <property type="entry name" value="Cyt-b5"/>
    <property type="match status" value="1"/>
</dbReference>
<dbReference type="InterPro" id="IPR005103">
    <property type="entry name" value="AA9_LPMO"/>
</dbReference>
<dbReference type="GeneID" id="59295072"/>
<dbReference type="PROSITE" id="PS51384">
    <property type="entry name" value="FAD_FR"/>
    <property type="match status" value="1"/>
</dbReference>
<evidence type="ECO:0000256" key="8">
    <source>
        <dbReference type="ARBA" id="ARBA00015499"/>
    </source>
</evidence>
<organism evidence="20 21">
    <name type="scientific">Fusarium tjaetaba</name>
    <dbReference type="NCBI Taxonomy" id="1567544"/>
    <lineage>
        <taxon>Eukaryota</taxon>
        <taxon>Fungi</taxon>
        <taxon>Dikarya</taxon>
        <taxon>Ascomycota</taxon>
        <taxon>Pezizomycotina</taxon>
        <taxon>Sordariomycetes</taxon>
        <taxon>Hypocreomycetidae</taxon>
        <taxon>Hypocreales</taxon>
        <taxon>Nectriaceae</taxon>
        <taxon>Fusarium</taxon>
        <taxon>Fusarium fujikuroi species complex</taxon>
    </lineage>
</organism>
<comment type="caution">
    <text evidence="20">The sequence shown here is derived from an EMBL/GenBank/DDBJ whole genome shotgun (WGS) entry which is preliminary data.</text>
</comment>
<dbReference type="SUPFAM" id="SSF81296">
    <property type="entry name" value="E set domains"/>
    <property type="match status" value="1"/>
</dbReference>
<dbReference type="PROSITE" id="PS50255">
    <property type="entry name" value="CYTOCHROME_B5_2"/>
    <property type="match status" value="1"/>
</dbReference>
<comment type="cofactor">
    <cofactor evidence="1">
        <name>Mo-molybdopterin</name>
        <dbReference type="ChEBI" id="CHEBI:71302"/>
    </cofactor>
</comment>
<evidence type="ECO:0000256" key="14">
    <source>
        <dbReference type="ARBA" id="ARBA00023063"/>
    </source>
</evidence>
<evidence type="ECO:0000256" key="1">
    <source>
        <dbReference type="ARBA" id="ARBA00001924"/>
    </source>
</evidence>
<dbReference type="Gene3D" id="2.60.40.650">
    <property type="match status" value="1"/>
</dbReference>
<dbReference type="GO" id="GO:0030151">
    <property type="term" value="F:molybdenum ion binding"/>
    <property type="evidence" value="ECO:0007669"/>
    <property type="project" value="InterPro"/>
</dbReference>
<comment type="cofactor">
    <cofactor evidence="3">
        <name>FAD</name>
        <dbReference type="ChEBI" id="CHEBI:57692"/>
    </cofactor>
</comment>
<keyword evidence="9" id="KW-0500">Molybdenum</keyword>
<dbReference type="PANTHER" id="PTHR19372">
    <property type="entry name" value="SULFITE REDUCTASE"/>
    <property type="match status" value="1"/>
</dbReference>
<keyword evidence="17" id="KW-0732">Signal</keyword>
<dbReference type="InterPro" id="IPR001433">
    <property type="entry name" value="OxRdtase_FAD/NAD-bd"/>
</dbReference>
<dbReference type="Gene3D" id="2.40.30.10">
    <property type="entry name" value="Translation factors"/>
    <property type="match status" value="1"/>
</dbReference>
<gene>
    <name evidence="20" type="ORF">FTJAE_10001</name>
</gene>
<evidence type="ECO:0000256" key="13">
    <source>
        <dbReference type="ARBA" id="ARBA00023002"/>
    </source>
</evidence>
<evidence type="ECO:0000256" key="6">
    <source>
        <dbReference type="ARBA" id="ARBA00011738"/>
    </source>
</evidence>
<protein>
    <recommendedName>
        <fullName evidence="8">Nitrate reductase [NADPH]</fullName>
        <ecNumber evidence="7">1.7.1.3</ecNumber>
    </recommendedName>
</protein>
<dbReference type="Pfam" id="PF03443">
    <property type="entry name" value="AA9"/>
    <property type="match status" value="1"/>
</dbReference>
<dbReference type="InterPro" id="IPR000572">
    <property type="entry name" value="OxRdtase_Mopterin-bd_dom"/>
</dbReference>
<feature type="compositionally biased region" description="Low complexity" evidence="16">
    <location>
        <begin position="278"/>
        <end position="320"/>
    </location>
</feature>
<comment type="cofactor">
    <cofactor evidence="2">
        <name>heme</name>
        <dbReference type="ChEBI" id="CHEBI:30413"/>
    </cofactor>
</comment>
<comment type="similarity">
    <text evidence="5">Belongs to the nitrate reductase family.</text>
</comment>
<reference evidence="20 21" key="1">
    <citation type="submission" date="2020-05" db="EMBL/GenBank/DDBJ databases">
        <title>Identification and distribution of gene clusters putatively required for synthesis of sphingolipid metabolism inhibitors in phylogenetically diverse species of the filamentous fungus Fusarium.</title>
        <authorList>
            <person name="Kim H.-S."/>
            <person name="Busman M."/>
            <person name="Brown D.W."/>
            <person name="Divon H."/>
            <person name="Uhlig S."/>
            <person name="Proctor R.H."/>
        </authorList>
    </citation>
    <scope>NUCLEOTIDE SEQUENCE [LARGE SCALE GENOMIC DNA]</scope>
    <source>
        <strain evidence="20 21">NRRL 66243</strain>
    </source>
</reference>
<proteinExistence type="inferred from homology"/>
<evidence type="ECO:0000256" key="3">
    <source>
        <dbReference type="ARBA" id="ARBA00001974"/>
    </source>
</evidence>
<comment type="subunit">
    <text evidence="6">Homodimer.</text>
</comment>
<dbReference type="SUPFAM" id="SSF55856">
    <property type="entry name" value="Cytochrome b5-like heme/steroid binding domain"/>
    <property type="match status" value="1"/>
</dbReference>
<dbReference type="Gene3D" id="3.40.50.80">
    <property type="entry name" value="Nucleotide-binding domain of ferredoxin-NADP reductase (FNR) module"/>
    <property type="match status" value="1"/>
</dbReference>
<accession>A0A8H5R2N2</accession>
<feature type="region of interest" description="Disordered" evidence="16">
    <location>
        <begin position="932"/>
        <end position="951"/>
    </location>
</feature>
<evidence type="ECO:0000313" key="21">
    <source>
        <dbReference type="Proteomes" id="UP000530670"/>
    </source>
</evidence>
<dbReference type="Gene3D" id="2.70.50.70">
    <property type="match status" value="1"/>
</dbReference>
<keyword evidence="13" id="KW-0560">Oxidoreductase</keyword>
<feature type="chain" id="PRO_5034270596" description="Nitrate reductase [NADPH]" evidence="17">
    <location>
        <begin position="22"/>
        <end position="1325"/>
    </location>
</feature>
<dbReference type="EC" id="1.7.1.3" evidence="7"/>
<keyword evidence="10" id="KW-0285">Flavoprotein</keyword>
<evidence type="ECO:0000256" key="17">
    <source>
        <dbReference type="SAM" id="SignalP"/>
    </source>
</evidence>
<evidence type="ECO:0000256" key="4">
    <source>
        <dbReference type="ARBA" id="ARBA00003838"/>
    </source>
</evidence>
<dbReference type="Gene3D" id="3.90.420.10">
    <property type="entry name" value="Oxidoreductase, molybdopterin-binding domain"/>
    <property type="match status" value="1"/>
</dbReference>
<dbReference type="FunFam" id="3.90.420.10:FF:000003">
    <property type="entry name" value="Nitrate reductase"/>
    <property type="match status" value="1"/>
</dbReference>
<dbReference type="GO" id="GO:0050464">
    <property type="term" value="F:nitrate reductase (NADPH) activity"/>
    <property type="evidence" value="ECO:0007669"/>
    <property type="project" value="UniProtKB-EC"/>
</dbReference>
<keyword evidence="11" id="KW-0479">Metal-binding</keyword>
<dbReference type="Proteomes" id="UP000530670">
    <property type="component" value="Unassembled WGS sequence"/>
</dbReference>
<dbReference type="GO" id="GO:0006790">
    <property type="term" value="P:sulfur compound metabolic process"/>
    <property type="evidence" value="ECO:0007669"/>
    <property type="project" value="TreeGrafter"/>
</dbReference>
<sequence>MLSLRKSSLLALATSAAKVAAHGHVDWLVTNGVAFRGYSAPEMSWNPSHPPVVGWTNGATDNGYIEPNSFADPDIICHRAAKPGKGHVTVAAGDKITLQWSTWPESHKGPVINYLARCPGDCESVDKNDLEFFKIDQEGLIDMSMHSGKWAADVLVATGFSWTLQIPETLAAGNYVLRHEIIAAALHGSGQPNGAQNYPQCFNLKVTGNGDLAPKGVKGTQLYKANDPGILFNLYTTPLSYKIPGPTLVPGLPSTVSQKVVSATATSSATVPGQTQASTSSKSSSSTSKGGSSRTSTPVAGGTTLKTSTTSKSSSSSTTKDTPQPTEDDDIICGPATGGLPKEEVAREKQKYLAFQKRAKSGELINFRDLIENRKDFHLRHPENHSLGWRYVLNATEDAVKNQEPWPANLKKQEEDEKKQKKDEAKSDKKDNMPEQEHEWKRSLDKDKHHDAYTKNKENEEKKQGKTSDEAPKLSDKYTPAEIAPLRALEHEKNYIQHLRENNGKNRSPQHKNLTQISIDEQDQFSPDNWLPRSPDLIRLTGKHPLNAEAPLTRLYEAGLITPNELHYVRNHGPVPRILWEFHELEITYGGKTQKLSMDELKEFDTINIAVALACDGNRRKELNMIKKSKGFNWGAGGASCAYWKGPLLRDVLLANGVPENPAGLGEKRYWVNFEGTDDLSEGKYATCIPFEHAMAPNNDVILAYEMNDVPLPPDHGYPVRVIIPGYVGGRNVKWLNKIWISEKENDSYYHIWDNRVLPSFVTEKDGPFAETLFHHPDTACNEQNLNSVIVKPAQGEKIPLGRAKKGENYRIEGYTYDGGGHEVQRVEVSLDDGATWLYCLRKFPDYPIRHGNKFWSWLHWHVDVEISHVIRAKSIMVRCFNVFKNTQPREPNWNVMGMMNNCWYTVRPEIAEGDDSETPSILFRHPVEPATKDEAKQEAGAPQKEFTREEIEKHNTQDDCWLVVDGKVYDATSVLKWHPGGAAAILGHAGKVHQETSDEFASIHDDYAYKKLKECALGVVTEKAANFIKENAEAAAKDATDSSNKDEHRALEKHRWIPVKLIDRKNLSKDTRAYTFQLPEGKNILGLGTCQHVQIGFHMLDRMLIRSYTPTKPLLPTLGDNMTNGSAKSLRDGDGTFELTIKTYFPDENQPGGALSNILDCMPIGEEVELRGPTGEIVYNGNGDFVIEGKVRHFDRVSLVLGGSGITPGYSLLARILLSDNDKTEIRVVDANKTEADILLKEELEKFEKKSNGQLKVTHVLSHADDSWKGKTGHVNEGIIKESLFEPSEKSAVFLCGPPVMIQKAALPALKDWGYVEDENMFGF</sequence>
<feature type="domain" description="FAD-binding FR-type" evidence="19">
    <location>
        <begin position="1055"/>
        <end position="1181"/>
    </location>
</feature>
<evidence type="ECO:0000256" key="5">
    <source>
        <dbReference type="ARBA" id="ARBA00006253"/>
    </source>
</evidence>
<dbReference type="Pfam" id="PF00970">
    <property type="entry name" value="FAD_binding_6"/>
    <property type="match status" value="2"/>
</dbReference>
<feature type="region of interest" description="Disordered" evidence="16">
    <location>
        <begin position="402"/>
        <end position="481"/>
    </location>
</feature>
<dbReference type="Pfam" id="PF03404">
    <property type="entry name" value="Mo-co_dimer"/>
    <property type="match status" value="1"/>
</dbReference>
<dbReference type="PRINTS" id="PR00406">
    <property type="entry name" value="CYTB5RDTASE"/>
</dbReference>
<dbReference type="InterPro" id="IPR039261">
    <property type="entry name" value="FNR_nucleotide-bd"/>
</dbReference>
<dbReference type="SUPFAM" id="SSF56524">
    <property type="entry name" value="Oxidoreductase molybdopterin-binding domain"/>
    <property type="match status" value="1"/>
</dbReference>
<dbReference type="InterPro" id="IPR014756">
    <property type="entry name" value="Ig_E-set"/>
</dbReference>
<dbReference type="Pfam" id="PF00173">
    <property type="entry name" value="Cyt-b5"/>
    <property type="match status" value="1"/>
</dbReference>
<dbReference type="Pfam" id="PF00174">
    <property type="entry name" value="Oxidored_molyb"/>
    <property type="match status" value="1"/>
</dbReference>
<evidence type="ECO:0000259" key="18">
    <source>
        <dbReference type="PROSITE" id="PS50255"/>
    </source>
</evidence>
<dbReference type="PANTHER" id="PTHR19372:SF7">
    <property type="entry name" value="SULFITE OXIDASE, MITOCHONDRIAL"/>
    <property type="match status" value="1"/>
</dbReference>
<feature type="region of interest" description="Disordered" evidence="16">
    <location>
        <begin position="265"/>
        <end position="340"/>
    </location>
</feature>
<evidence type="ECO:0000256" key="9">
    <source>
        <dbReference type="ARBA" id="ARBA00022505"/>
    </source>
</evidence>
<keyword evidence="21" id="KW-1185">Reference proteome</keyword>
<dbReference type="Gene3D" id="3.10.120.10">
    <property type="entry name" value="Cytochrome b5-like heme/steroid binding domain"/>
    <property type="match status" value="1"/>
</dbReference>
<dbReference type="InterPro" id="IPR036400">
    <property type="entry name" value="Cyt_B5-like_heme/steroid_sf"/>
</dbReference>
<dbReference type="GO" id="GO:0043546">
    <property type="term" value="F:molybdopterin cofactor binding"/>
    <property type="evidence" value="ECO:0007669"/>
    <property type="project" value="TreeGrafter"/>
</dbReference>
<dbReference type="InterPro" id="IPR008335">
    <property type="entry name" value="Mopterin_OxRdtase_euk"/>
</dbReference>
<dbReference type="InterPro" id="IPR008333">
    <property type="entry name" value="Cbr1-like_FAD-bd_dom"/>
</dbReference>
<evidence type="ECO:0000256" key="2">
    <source>
        <dbReference type="ARBA" id="ARBA00001971"/>
    </source>
</evidence>
<dbReference type="InterPro" id="IPR001199">
    <property type="entry name" value="Cyt_B5-like_heme/steroid-bd"/>
</dbReference>
<dbReference type="InterPro" id="IPR005066">
    <property type="entry name" value="MoCF_OxRdtse_dimer"/>
</dbReference>
<dbReference type="GO" id="GO:0020037">
    <property type="term" value="F:heme binding"/>
    <property type="evidence" value="ECO:0007669"/>
    <property type="project" value="TreeGrafter"/>
</dbReference>
<keyword evidence="14" id="KW-0534">Nitrate assimilation</keyword>
<dbReference type="GO" id="GO:0008482">
    <property type="term" value="F:sulfite oxidase activity"/>
    <property type="evidence" value="ECO:0007669"/>
    <property type="project" value="TreeGrafter"/>
</dbReference>
<dbReference type="CDD" id="cd21175">
    <property type="entry name" value="LPMO_AA9"/>
    <property type="match status" value="1"/>
</dbReference>
<evidence type="ECO:0000256" key="12">
    <source>
        <dbReference type="ARBA" id="ARBA00022827"/>
    </source>
</evidence>
<dbReference type="InterPro" id="IPR017927">
    <property type="entry name" value="FAD-bd_FR_type"/>
</dbReference>
<dbReference type="OrthoDB" id="432685at2759"/>
<dbReference type="InterPro" id="IPR017938">
    <property type="entry name" value="Riboflavin_synthase-like_b-brl"/>
</dbReference>
<evidence type="ECO:0000256" key="15">
    <source>
        <dbReference type="ARBA" id="ARBA00049155"/>
    </source>
</evidence>
<comment type="function">
    <text evidence="4">Nitrate reductase is a key enzyme involved in the first step of nitrate assimilation in plants, fungi and bacteria.</text>
</comment>
<evidence type="ECO:0000256" key="16">
    <source>
        <dbReference type="SAM" id="MobiDB-lite"/>
    </source>
</evidence>
<name>A0A8H5R2N2_9HYPO</name>
<evidence type="ECO:0000259" key="19">
    <source>
        <dbReference type="PROSITE" id="PS51384"/>
    </source>
</evidence>
<dbReference type="EMBL" id="JAAQRI010000230">
    <property type="protein sequence ID" value="KAF5625424.1"/>
    <property type="molecule type" value="Genomic_DNA"/>
</dbReference>
<keyword evidence="12" id="KW-0274">FAD</keyword>
<dbReference type="SUPFAM" id="SSF63380">
    <property type="entry name" value="Riboflavin synthase domain-like"/>
    <property type="match status" value="1"/>
</dbReference>
<dbReference type="CDD" id="cd06183">
    <property type="entry name" value="cyt_b5_reduct_like"/>
    <property type="match status" value="1"/>
</dbReference>
<evidence type="ECO:0000256" key="11">
    <source>
        <dbReference type="ARBA" id="ARBA00022723"/>
    </source>
</evidence>
<feature type="domain" description="Cytochrome b5 heme-binding" evidence="18">
    <location>
        <begin position="944"/>
        <end position="1022"/>
    </location>
</feature>
<comment type="catalytic activity">
    <reaction evidence="15">
        <text>nitrite + NADP(+) + H2O = nitrate + NADPH + H(+)</text>
        <dbReference type="Rhea" id="RHEA:19061"/>
        <dbReference type="ChEBI" id="CHEBI:15377"/>
        <dbReference type="ChEBI" id="CHEBI:15378"/>
        <dbReference type="ChEBI" id="CHEBI:16301"/>
        <dbReference type="ChEBI" id="CHEBI:17632"/>
        <dbReference type="ChEBI" id="CHEBI:57783"/>
        <dbReference type="ChEBI" id="CHEBI:58349"/>
        <dbReference type="EC" id="1.7.1.3"/>
    </reaction>
</comment>
<dbReference type="RefSeq" id="XP_037202939.1">
    <property type="nucleotide sequence ID" value="XM_037342802.1"/>
</dbReference>
<feature type="compositionally biased region" description="Basic and acidic residues" evidence="16">
    <location>
        <begin position="411"/>
        <end position="476"/>
    </location>
</feature>
<dbReference type="SUPFAM" id="SSF52343">
    <property type="entry name" value="Ferredoxin reductase-like, C-terminal NADP-linked domain"/>
    <property type="match status" value="1"/>
</dbReference>
<dbReference type="PRINTS" id="PR00407">
    <property type="entry name" value="EUMOPTERIN"/>
</dbReference>
<feature type="signal peptide" evidence="17">
    <location>
        <begin position="1"/>
        <end position="21"/>
    </location>
</feature>
<evidence type="ECO:0000256" key="10">
    <source>
        <dbReference type="ARBA" id="ARBA00022630"/>
    </source>
</evidence>
<evidence type="ECO:0000313" key="20">
    <source>
        <dbReference type="EMBL" id="KAF5625424.1"/>
    </source>
</evidence>
<dbReference type="Pfam" id="PF00175">
    <property type="entry name" value="NAD_binding_1"/>
    <property type="match status" value="1"/>
</dbReference>
<evidence type="ECO:0000256" key="7">
    <source>
        <dbReference type="ARBA" id="ARBA00012673"/>
    </source>
</evidence>
<dbReference type="InterPro" id="IPR036374">
    <property type="entry name" value="OxRdtase_Mopterin-bd_sf"/>
</dbReference>